<gene>
    <name evidence="2" type="ORF">LA76x_2177</name>
</gene>
<feature type="transmembrane region" description="Helical" evidence="1">
    <location>
        <begin position="7"/>
        <end position="29"/>
    </location>
</feature>
<proteinExistence type="predicted"/>
<dbReference type="Proteomes" id="UP000060787">
    <property type="component" value="Chromosome"/>
</dbReference>
<keyword evidence="1" id="KW-0812">Transmembrane</keyword>
<dbReference type="AlphaFoldDB" id="A0A0S2DUZ5"/>
<evidence type="ECO:0000313" key="3">
    <source>
        <dbReference type="Proteomes" id="UP000060787"/>
    </source>
</evidence>
<evidence type="ECO:0000256" key="1">
    <source>
        <dbReference type="SAM" id="Phobius"/>
    </source>
</evidence>
<dbReference type="STRING" id="84531.LA76x_2177"/>
<reference evidence="2 3" key="1">
    <citation type="journal article" date="2015" name="BMC Genomics">
        <title>Comparative genomics and metabolic profiling of the genus Lysobacter.</title>
        <authorList>
            <person name="de Bruijn I."/>
            <person name="Cheng X."/>
            <person name="de Jager V."/>
            <person name="Exposito R.G."/>
            <person name="Watrous J."/>
            <person name="Patel N."/>
            <person name="Postma J."/>
            <person name="Dorrestein P.C."/>
            <person name="Kobayashi D."/>
            <person name="Raaijmakers J.M."/>
        </authorList>
    </citation>
    <scope>NUCLEOTIDE SEQUENCE [LARGE SCALE GENOMIC DNA]</scope>
    <source>
        <strain evidence="2 3">76</strain>
    </source>
</reference>
<dbReference type="InterPro" id="IPR007403">
    <property type="entry name" value="DUF456"/>
</dbReference>
<protein>
    <recommendedName>
        <fullName evidence="4">DUF456 domain-containing protein</fullName>
    </recommendedName>
</protein>
<dbReference type="eggNOG" id="COG2839">
    <property type="taxonomic scope" value="Bacteria"/>
</dbReference>
<keyword evidence="3" id="KW-1185">Reference proteome</keyword>
<evidence type="ECO:0008006" key="4">
    <source>
        <dbReference type="Google" id="ProtNLM"/>
    </source>
</evidence>
<dbReference type="Pfam" id="PF04306">
    <property type="entry name" value="DUF456"/>
    <property type="match status" value="1"/>
</dbReference>
<dbReference type="OrthoDB" id="9808460at2"/>
<dbReference type="PATRIC" id="fig|84531.7.peg.1632"/>
<feature type="transmembrane region" description="Helical" evidence="1">
    <location>
        <begin position="134"/>
        <end position="160"/>
    </location>
</feature>
<evidence type="ECO:0000313" key="2">
    <source>
        <dbReference type="EMBL" id="ALN80316.1"/>
    </source>
</evidence>
<dbReference type="PANTHER" id="PTHR39165">
    <property type="entry name" value="IG HYPOTHETICAL 17883"/>
    <property type="match status" value="1"/>
</dbReference>
<name>A0A0S2DUZ5_LYSAN</name>
<keyword evidence="1" id="KW-1133">Transmembrane helix</keyword>
<dbReference type="PANTHER" id="PTHR39165:SF1">
    <property type="entry name" value="DUF456 DOMAIN-CONTAINING PROTEIN"/>
    <property type="match status" value="1"/>
</dbReference>
<dbReference type="KEGG" id="lab:LA76x_2177"/>
<keyword evidence="1" id="KW-0472">Membrane</keyword>
<sequence>MNLDTFYYILAGVLVVVGMVGTVLPALPGLPLVFAGMMLASWVSGFEKVGWVVLVILGVLTVLSMGVDFVATAMGAKRVGASKLAIVGSIIGTFAGLAFGPIGVFIGPFVGALAGELIHTRQLGQATKVGVGTWVGIVAGTVLKLGLAFAMVGLFAFAWFF</sequence>
<accession>A0A0S2DUZ5</accession>
<dbReference type="EMBL" id="CP011129">
    <property type="protein sequence ID" value="ALN80316.1"/>
    <property type="molecule type" value="Genomic_DNA"/>
</dbReference>
<organism evidence="2 3">
    <name type="scientific">Lysobacter antibioticus</name>
    <dbReference type="NCBI Taxonomy" id="84531"/>
    <lineage>
        <taxon>Bacteria</taxon>
        <taxon>Pseudomonadati</taxon>
        <taxon>Pseudomonadota</taxon>
        <taxon>Gammaproteobacteria</taxon>
        <taxon>Lysobacterales</taxon>
        <taxon>Lysobacteraceae</taxon>
        <taxon>Lysobacter</taxon>
    </lineage>
</organism>
<dbReference type="RefSeq" id="WP_057917663.1">
    <property type="nucleotide sequence ID" value="NZ_CP011129.1"/>
</dbReference>
<feature type="transmembrane region" description="Helical" evidence="1">
    <location>
        <begin position="49"/>
        <end position="72"/>
    </location>
</feature>
<dbReference type="KEGG" id="laq:GLA29479_1658"/>
<feature type="transmembrane region" description="Helical" evidence="1">
    <location>
        <begin position="84"/>
        <end position="114"/>
    </location>
</feature>